<dbReference type="GO" id="GO:0016787">
    <property type="term" value="F:hydrolase activity"/>
    <property type="evidence" value="ECO:0007669"/>
    <property type="project" value="UniProtKB-KW"/>
</dbReference>
<evidence type="ECO:0000313" key="4">
    <source>
        <dbReference type="EMBL" id="MFC4631640.1"/>
    </source>
</evidence>
<comment type="cofactor">
    <cofactor evidence="1">
        <name>Mg(2+)</name>
        <dbReference type="ChEBI" id="CHEBI:18420"/>
    </cofactor>
</comment>
<name>A0ABV9HRS7_9MICO</name>
<dbReference type="PANTHER" id="PTHR46470:SF4">
    <property type="entry name" value="5-AMINO-6-(5-PHOSPHO-D-RIBITYLAMINO)URACIL PHOSPHATASE YIGB"/>
    <property type="match status" value="1"/>
</dbReference>
<dbReference type="EC" id="3.1.3.-" evidence="4"/>
<dbReference type="InterPro" id="IPR051400">
    <property type="entry name" value="HAD-like_hydrolase"/>
</dbReference>
<dbReference type="SFLD" id="SFLDG01129">
    <property type="entry name" value="C1.5:_HAD__Beta-PGM__Phosphata"/>
    <property type="match status" value="1"/>
</dbReference>
<dbReference type="SUPFAM" id="SSF56784">
    <property type="entry name" value="HAD-like"/>
    <property type="match status" value="1"/>
</dbReference>
<keyword evidence="3" id="KW-0460">Magnesium</keyword>
<proteinExistence type="predicted"/>
<comment type="caution">
    <text evidence="4">The sequence shown here is derived from an EMBL/GenBank/DDBJ whole genome shotgun (WGS) entry which is preliminary data.</text>
</comment>
<dbReference type="RefSeq" id="WP_377141266.1">
    <property type="nucleotide sequence ID" value="NZ_JBHSFI010000009.1"/>
</dbReference>
<keyword evidence="2 4" id="KW-0378">Hydrolase</keyword>
<dbReference type="InterPro" id="IPR006439">
    <property type="entry name" value="HAD-SF_hydro_IA"/>
</dbReference>
<evidence type="ECO:0000256" key="3">
    <source>
        <dbReference type="ARBA" id="ARBA00022842"/>
    </source>
</evidence>
<dbReference type="InterPro" id="IPR023214">
    <property type="entry name" value="HAD_sf"/>
</dbReference>
<dbReference type="NCBIfam" id="TIGR01549">
    <property type="entry name" value="HAD-SF-IA-v1"/>
    <property type="match status" value="1"/>
</dbReference>
<dbReference type="SFLD" id="SFLDS00003">
    <property type="entry name" value="Haloacid_Dehalogenase"/>
    <property type="match status" value="1"/>
</dbReference>
<reference evidence="5" key="1">
    <citation type="journal article" date="2019" name="Int. J. Syst. Evol. Microbiol.">
        <title>The Global Catalogue of Microorganisms (GCM) 10K type strain sequencing project: providing services to taxonomists for standard genome sequencing and annotation.</title>
        <authorList>
            <consortium name="The Broad Institute Genomics Platform"/>
            <consortium name="The Broad Institute Genome Sequencing Center for Infectious Disease"/>
            <person name="Wu L."/>
            <person name="Ma J."/>
        </authorList>
    </citation>
    <scope>NUCLEOTIDE SEQUENCE [LARGE SCALE GENOMIC DNA]</scope>
    <source>
        <strain evidence="5">CCUG 42722</strain>
    </source>
</reference>
<dbReference type="Pfam" id="PF00702">
    <property type="entry name" value="Hydrolase"/>
    <property type="match status" value="1"/>
</dbReference>
<protein>
    <submittedName>
        <fullName evidence="4">HAD family hydrolase</fullName>
        <ecNumber evidence="4">3.1.3.-</ecNumber>
    </submittedName>
</protein>
<evidence type="ECO:0000256" key="1">
    <source>
        <dbReference type="ARBA" id="ARBA00001946"/>
    </source>
</evidence>
<evidence type="ECO:0000256" key="2">
    <source>
        <dbReference type="ARBA" id="ARBA00022801"/>
    </source>
</evidence>
<keyword evidence="5" id="KW-1185">Reference proteome</keyword>
<sequence length="217" mass="23356">MVRTVVFDVGETLIDESRIWLGWAARLGVPPLTFLGVLGGCAALDLPHGDAFEMLRPGLDLEAEIARWAREDPDGLRNGFDADDLYPDVRPALTALREAGFDVVIAGNQPPEARAALEAMDLPASAIRTSDEWGVQKPEPGFFARVAELSGVAPEEIAYVGDRLDNDVLPAADAGMRPILLRRGPWGYLHALRPEAARATVIDSLAELPEVLAARAA</sequence>
<organism evidence="4 5">
    <name type="scientific">Promicromonospora alba</name>
    <dbReference type="NCBI Taxonomy" id="1616110"/>
    <lineage>
        <taxon>Bacteria</taxon>
        <taxon>Bacillati</taxon>
        <taxon>Actinomycetota</taxon>
        <taxon>Actinomycetes</taxon>
        <taxon>Micrococcales</taxon>
        <taxon>Promicromonosporaceae</taxon>
        <taxon>Promicromonospora</taxon>
    </lineage>
</organism>
<dbReference type="Proteomes" id="UP001596011">
    <property type="component" value="Unassembled WGS sequence"/>
</dbReference>
<gene>
    <name evidence="4" type="ORF">ACFO6V_25600</name>
</gene>
<dbReference type="EMBL" id="JBHSFI010000009">
    <property type="protein sequence ID" value="MFC4631640.1"/>
    <property type="molecule type" value="Genomic_DNA"/>
</dbReference>
<dbReference type="PANTHER" id="PTHR46470">
    <property type="entry name" value="N-ACYLNEURAMINATE-9-PHOSPHATASE"/>
    <property type="match status" value="1"/>
</dbReference>
<evidence type="ECO:0000313" key="5">
    <source>
        <dbReference type="Proteomes" id="UP001596011"/>
    </source>
</evidence>
<accession>A0ABV9HRS7</accession>
<dbReference type="InterPro" id="IPR036412">
    <property type="entry name" value="HAD-like_sf"/>
</dbReference>
<dbReference type="Gene3D" id="3.40.50.1000">
    <property type="entry name" value="HAD superfamily/HAD-like"/>
    <property type="match status" value="1"/>
</dbReference>